<dbReference type="CDD" id="cd18681">
    <property type="entry name" value="PIN_MtVapC27-VapC40_like"/>
    <property type="match status" value="1"/>
</dbReference>
<gene>
    <name evidence="8" type="primary">vapc27</name>
    <name evidence="6" type="synonym">vapC</name>
    <name evidence="8" type="ORF">GCM10010921_27650</name>
</gene>
<evidence type="ECO:0000256" key="5">
    <source>
        <dbReference type="ARBA" id="ARBA00022842"/>
    </source>
</evidence>
<protein>
    <recommendedName>
        <fullName evidence="6">Ribonuclease VapC</fullName>
        <shortName evidence="6">RNase VapC</shortName>
        <ecNumber evidence="6">3.1.-.-</ecNumber>
    </recommendedName>
    <alternativeName>
        <fullName evidence="6">Toxin VapC</fullName>
    </alternativeName>
</protein>
<dbReference type="Pfam" id="PF01850">
    <property type="entry name" value="PIN"/>
    <property type="match status" value="1"/>
</dbReference>
<dbReference type="InterPro" id="IPR002716">
    <property type="entry name" value="PIN_dom"/>
</dbReference>
<dbReference type="SUPFAM" id="SSF88723">
    <property type="entry name" value="PIN domain-like"/>
    <property type="match status" value="1"/>
</dbReference>
<dbReference type="InterPro" id="IPR029060">
    <property type="entry name" value="PIN-like_dom_sf"/>
</dbReference>
<dbReference type="GO" id="GO:0016787">
    <property type="term" value="F:hydrolase activity"/>
    <property type="evidence" value="ECO:0007669"/>
    <property type="project" value="UniProtKB-KW"/>
</dbReference>
<name>A0A917MMT5_9MICO</name>
<keyword evidence="1 6" id="KW-1277">Toxin-antitoxin system</keyword>
<dbReference type="GO" id="GO:0004540">
    <property type="term" value="F:RNA nuclease activity"/>
    <property type="evidence" value="ECO:0007669"/>
    <property type="project" value="InterPro"/>
</dbReference>
<keyword evidence="9" id="KW-1185">Reference proteome</keyword>
<dbReference type="InterPro" id="IPR022907">
    <property type="entry name" value="VapC_family"/>
</dbReference>
<accession>A0A917MMT5</accession>
<dbReference type="Gene3D" id="3.40.50.1010">
    <property type="entry name" value="5'-nuclease"/>
    <property type="match status" value="1"/>
</dbReference>
<feature type="binding site" evidence="6">
    <location>
        <position position="17"/>
    </location>
    <ligand>
        <name>Mg(2+)</name>
        <dbReference type="ChEBI" id="CHEBI:18420"/>
    </ligand>
</feature>
<evidence type="ECO:0000256" key="2">
    <source>
        <dbReference type="ARBA" id="ARBA00022722"/>
    </source>
</evidence>
<dbReference type="EMBL" id="BMJY01000017">
    <property type="protein sequence ID" value="GGH49492.1"/>
    <property type="molecule type" value="Genomic_DNA"/>
</dbReference>
<evidence type="ECO:0000313" key="8">
    <source>
        <dbReference type="EMBL" id="GGH49492.1"/>
    </source>
</evidence>
<dbReference type="EC" id="3.1.-.-" evidence="6"/>
<evidence type="ECO:0000256" key="3">
    <source>
        <dbReference type="ARBA" id="ARBA00022723"/>
    </source>
</evidence>
<evidence type="ECO:0000256" key="4">
    <source>
        <dbReference type="ARBA" id="ARBA00022801"/>
    </source>
</evidence>
<comment type="caution">
    <text evidence="8">The sequence shown here is derived from an EMBL/GenBank/DDBJ whole genome shotgun (WGS) entry which is preliminary data.</text>
</comment>
<keyword evidence="6" id="KW-0800">Toxin</keyword>
<dbReference type="RefSeq" id="WP_229663283.1">
    <property type="nucleotide sequence ID" value="NZ_BMJY01000017.1"/>
</dbReference>
<organism evidence="8 9">
    <name type="scientific">Microbacterium album</name>
    <dbReference type="NCBI Taxonomy" id="2053191"/>
    <lineage>
        <taxon>Bacteria</taxon>
        <taxon>Bacillati</taxon>
        <taxon>Actinomycetota</taxon>
        <taxon>Actinomycetes</taxon>
        <taxon>Micrococcales</taxon>
        <taxon>Microbacteriaceae</taxon>
        <taxon>Microbacterium</taxon>
    </lineage>
</organism>
<comment type="cofactor">
    <cofactor evidence="6">
        <name>Mg(2+)</name>
        <dbReference type="ChEBI" id="CHEBI:18420"/>
    </cofactor>
</comment>
<dbReference type="GO" id="GO:0090729">
    <property type="term" value="F:toxin activity"/>
    <property type="evidence" value="ECO:0007669"/>
    <property type="project" value="UniProtKB-KW"/>
</dbReference>
<keyword evidence="5 6" id="KW-0460">Magnesium</keyword>
<reference evidence="8" key="2">
    <citation type="submission" date="2020-09" db="EMBL/GenBank/DDBJ databases">
        <authorList>
            <person name="Sun Q."/>
            <person name="Zhou Y."/>
        </authorList>
    </citation>
    <scope>NUCLEOTIDE SEQUENCE</scope>
    <source>
        <strain evidence="8">CGMCC 1.15794</strain>
    </source>
</reference>
<comment type="similarity">
    <text evidence="6">Belongs to the PINc/VapC protein family.</text>
</comment>
<comment type="function">
    <text evidence="6">Toxic component of a toxin-antitoxin (TA) system. An RNase.</text>
</comment>
<dbReference type="GO" id="GO:0000287">
    <property type="term" value="F:magnesium ion binding"/>
    <property type="evidence" value="ECO:0007669"/>
    <property type="project" value="UniProtKB-UniRule"/>
</dbReference>
<feature type="domain" description="PIN" evidence="7">
    <location>
        <begin position="15"/>
        <end position="130"/>
    </location>
</feature>
<evidence type="ECO:0000256" key="6">
    <source>
        <dbReference type="HAMAP-Rule" id="MF_00265"/>
    </source>
</evidence>
<keyword evidence="4 6" id="KW-0378">Hydrolase</keyword>
<reference evidence="8" key="1">
    <citation type="journal article" date="2014" name="Int. J. Syst. Evol. Microbiol.">
        <title>Complete genome sequence of Corynebacterium casei LMG S-19264T (=DSM 44701T), isolated from a smear-ripened cheese.</title>
        <authorList>
            <consortium name="US DOE Joint Genome Institute (JGI-PGF)"/>
            <person name="Walter F."/>
            <person name="Albersmeier A."/>
            <person name="Kalinowski J."/>
            <person name="Ruckert C."/>
        </authorList>
    </citation>
    <scope>NUCLEOTIDE SEQUENCE</scope>
    <source>
        <strain evidence="8">CGMCC 1.15794</strain>
    </source>
</reference>
<evidence type="ECO:0000259" key="7">
    <source>
        <dbReference type="Pfam" id="PF01850"/>
    </source>
</evidence>
<proteinExistence type="inferred from homology"/>
<evidence type="ECO:0000313" key="9">
    <source>
        <dbReference type="Proteomes" id="UP000657592"/>
    </source>
</evidence>
<dbReference type="HAMAP" id="MF_00265">
    <property type="entry name" value="VapC_Nob1"/>
    <property type="match status" value="1"/>
</dbReference>
<feature type="binding site" evidence="6">
    <location>
        <position position="110"/>
    </location>
    <ligand>
        <name>Mg(2+)</name>
        <dbReference type="ChEBI" id="CHEBI:18420"/>
    </ligand>
</feature>
<evidence type="ECO:0000256" key="1">
    <source>
        <dbReference type="ARBA" id="ARBA00022649"/>
    </source>
</evidence>
<keyword evidence="2 6" id="KW-0540">Nuclease</keyword>
<dbReference type="Proteomes" id="UP000657592">
    <property type="component" value="Unassembled WGS sequence"/>
</dbReference>
<sequence>MPTSGEPDDGDARLLLDTSAAIALVQPSHTKHEAVFRRVRGVRLGLAGHAAVETYSVLTRLPGAQRVSGPEAARIIRTNFPLTYALAAATAADAPDLLARRGIAGGAAYDGLVALAAAEAGLTLLTCDRRAVGTYAQFGVDLEIV</sequence>
<keyword evidence="3 6" id="KW-0479">Metal-binding</keyword>
<dbReference type="AlphaFoldDB" id="A0A917MMT5"/>